<dbReference type="OrthoDB" id="7376579at2"/>
<evidence type="ECO:0000313" key="2">
    <source>
        <dbReference type="Proteomes" id="UP000183407"/>
    </source>
</evidence>
<protein>
    <submittedName>
        <fullName evidence="1">Uncharacterized protein</fullName>
    </submittedName>
</protein>
<dbReference type="Proteomes" id="UP000183407">
    <property type="component" value="Unassembled WGS sequence"/>
</dbReference>
<gene>
    <name evidence="1" type="ORF">SAMN04490220_0237</name>
</gene>
<dbReference type="RefSeq" id="WP_073366254.1">
    <property type="nucleotide sequence ID" value="NZ_FNTL01000002.1"/>
</dbReference>
<dbReference type="AlphaFoldDB" id="A0A1H4IM09"/>
<dbReference type="SUPFAM" id="SSF51182">
    <property type="entry name" value="RmlC-like cupins"/>
    <property type="match status" value="2"/>
</dbReference>
<accession>A0A1H4IM09</accession>
<name>A0A1H4IM09_RHOJO</name>
<dbReference type="InterPro" id="IPR011051">
    <property type="entry name" value="RmlC_Cupin_sf"/>
</dbReference>
<proteinExistence type="predicted"/>
<organism evidence="1 2">
    <name type="scientific">Rhodococcus jostii</name>
    <dbReference type="NCBI Taxonomy" id="132919"/>
    <lineage>
        <taxon>Bacteria</taxon>
        <taxon>Bacillati</taxon>
        <taxon>Actinomycetota</taxon>
        <taxon>Actinomycetes</taxon>
        <taxon>Mycobacteriales</taxon>
        <taxon>Nocardiaceae</taxon>
        <taxon>Rhodococcus</taxon>
    </lineage>
</organism>
<sequence>MHVVETDLIPYELVAKKNRPGRVHRKFVREGEVSPGVGFTADLVYYEGGHGIFNAPRHRHNFDQIRFIVSGDPDFGHGLEATGGQSAFFPAGAHYGPEVIEQAEVLLIQWSPDWVTRAQHDATYTEMQKVGEFKDGYYVMVDAEGNEHRADGRNAVWENFMGRELTYPTPRYPQPILMNPEGFDWRPLNEGVAIKSLGRFTEDDVYVSTYRWDARSVLDLPPERMQFIWVSEGEVSIGSDTYGPRTVIFSDFGESVLVEASEGTKVVSFGMPVPTRASVHI</sequence>
<reference evidence="2" key="1">
    <citation type="submission" date="2016-10" db="EMBL/GenBank/DDBJ databases">
        <authorList>
            <person name="Varghese N."/>
        </authorList>
    </citation>
    <scope>NUCLEOTIDE SEQUENCE [LARGE SCALE GENOMIC DNA]</scope>
    <source>
        <strain evidence="2">DSM 44719</strain>
    </source>
</reference>
<evidence type="ECO:0000313" key="1">
    <source>
        <dbReference type="EMBL" id="SEB35109.1"/>
    </source>
</evidence>
<dbReference type="EMBL" id="FNTL01000002">
    <property type="protein sequence ID" value="SEB35109.1"/>
    <property type="molecule type" value="Genomic_DNA"/>
</dbReference>